<dbReference type="AlphaFoldDB" id="A0A5C1AN61"/>
<dbReference type="CDD" id="cd16387">
    <property type="entry name" value="ParB_N_Srx"/>
    <property type="match status" value="1"/>
</dbReference>
<dbReference type="RefSeq" id="WP_149114721.1">
    <property type="nucleotide sequence ID" value="NZ_CP042425.1"/>
</dbReference>
<reference evidence="2" key="1">
    <citation type="submission" date="2019-08" db="EMBL/GenBank/DDBJ databases">
        <title>Limnoglobus roseus gen. nov., sp. nov., a novel freshwater planctomycete with a giant genome from the family Gemmataceae.</title>
        <authorList>
            <person name="Kulichevskaya I.S."/>
            <person name="Naumoff D.G."/>
            <person name="Miroshnikov K."/>
            <person name="Ivanova A."/>
            <person name="Philippov D.A."/>
            <person name="Hakobyan A."/>
            <person name="Rijpstra I.C."/>
            <person name="Sinninghe Damste J.S."/>
            <person name="Liesack W."/>
            <person name="Dedysh S.N."/>
        </authorList>
    </citation>
    <scope>NUCLEOTIDE SEQUENCE [LARGE SCALE GENOMIC DNA]</scope>
    <source>
        <strain evidence="2">PX52</strain>
    </source>
</reference>
<organism evidence="1 2">
    <name type="scientific">Limnoglobus roseus</name>
    <dbReference type="NCBI Taxonomy" id="2598579"/>
    <lineage>
        <taxon>Bacteria</taxon>
        <taxon>Pseudomonadati</taxon>
        <taxon>Planctomycetota</taxon>
        <taxon>Planctomycetia</taxon>
        <taxon>Gemmatales</taxon>
        <taxon>Gemmataceae</taxon>
        <taxon>Limnoglobus</taxon>
    </lineage>
</organism>
<accession>A0A5C1AN61</accession>
<evidence type="ECO:0000313" key="2">
    <source>
        <dbReference type="Proteomes" id="UP000324974"/>
    </source>
</evidence>
<evidence type="ECO:0008006" key="3">
    <source>
        <dbReference type="Google" id="ProtNLM"/>
    </source>
</evidence>
<proteinExistence type="predicted"/>
<dbReference type="Proteomes" id="UP000324974">
    <property type="component" value="Chromosome"/>
</dbReference>
<name>A0A5C1AN61_9BACT</name>
<keyword evidence="2" id="KW-1185">Reference proteome</keyword>
<dbReference type="EMBL" id="CP042425">
    <property type="protein sequence ID" value="QEL20420.1"/>
    <property type="molecule type" value="Genomic_DNA"/>
</dbReference>
<gene>
    <name evidence="1" type="ORF">PX52LOC_07514</name>
</gene>
<sequence length="166" mass="18195">MHAIVDSNLVSLRAHERTRGANMTLGGYHMSEVIPTEEFVIRRGLLDQADGDHLYLISQFLPFTLGRTGLARDVLRDPAPGGIDLAKAAGITVAGIDLRTSPGYEPVIVTASVARGPLLVIDGHHRLTAHILAGRPLDGVVVYVCEHHRLMDWQRYGYVPPTMRLT</sequence>
<dbReference type="KEGG" id="lrs:PX52LOC_07514"/>
<protein>
    <recommendedName>
        <fullName evidence="3">ParB/Sulfiredoxin domain-containing protein</fullName>
    </recommendedName>
</protein>
<evidence type="ECO:0000313" key="1">
    <source>
        <dbReference type="EMBL" id="QEL20420.1"/>
    </source>
</evidence>